<dbReference type="SUPFAM" id="SSF88946">
    <property type="entry name" value="Sigma2 domain of RNA polymerase sigma factors"/>
    <property type="match status" value="1"/>
</dbReference>
<reference evidence="7 8" key="1">
    <citation type="journal article" date="2016" name="Nat. Commun.">
        <title>Thousands of microbial genomes shed light on interconnected biogeochemical processes in an aquifer system.</title>
        <authorList>
            <person name="Anantharaman K."/>
            <person name="Brown C.T."/>
            <person name="Hug L.A."/>
            <person name="Sharon I."/>
            <person name="Castelle C.J."/>
            <person name="Probst A.J."/>
            <person name="Thomas B.C."/>
            <person name="Singh A."/>
            <person name="Wilkins M.J."/>
            <person name="Karaoz U."/>
            <person name="Brodie E.L."/>
            <person name="Williams K.H."/>
            <person name="Hubbard S.S."/>
            <person name="Banfield J.F."/>
        </authorList>
    </citation>
    <scope>NUCLEOTIDE SEQUENCE [LARGE SCALE GENOMIC DNA]</scope>
</reference>
<dbReference type="GO" id="GO:0003677">
    <property type="term" value="F:DNA binding"/>
    <property type="evidence" value="ECO:0007669"/>
    <property type="project" value="InterPro"/>
</dbReference>
<evidence type="ECO:0000256" key="3">
    <source>
        <dbReference type="ARBA" id="ARBA00023082"/>
    </source>
</evidence>
<evidence type="ECO:0000256" key="1">
    <source>
        <dbReference type="ARBA" id="ARBA00010641"/>
    </source>
</evidence>
<evidence type="ECO:0000259" key="5">
    <source>
        <dbReference type="Pfam" id="PF04542"/>
    </source>
</evidence>
<dbReference type="InterPro" id="IPR013249">
    <property type="entry name" value="RNA_pol_sigma70_r4_t2"/>
</dbReference>
<dbReference type="InterPro" id="IPR007627">
    <property type="entry name" value="RNA_pol_sigma70_r2"/>
</dbReference>
<keyword evidence="2" id="KW-0805">Transcription regulation</keyword>
<organism evidence="7 8">
    <name type="scientific">Candidatus Schekmanbacteria bacterium RBG_16_38_11</name>
    <dbReference type="NCBI Taxonomy" id="1817880"/>
    <lineage>
        <taxon>Bacteria</taxon>
        <taxon>Candidatus Schekmaniibacteriota</taxon>
    </lineage>
</organism>
<dbReference type="InterPro" id="IPR039425">
    <property type="entry name" value="RNA_pol_sigma-70-like"/>
</dbReference>
<dbReference type="AlphaFoldDB" id="A0A1F7RR91"/>
<dbReference type="Gene3D" id="1.10.1740.10">
    <property type="match status" value="1"/>
</dbReference>
<dbReference type="Proteomes" id="UP000178435">
    <property type="component" value="Unassembled WGS sequence"/>
</dbReference>
<proteinExistence type="inferred from homology"/>
<sequence>MDFDDALLVQRSKDGDIKAFEKLFLRYQPKVYNFTLRMIQNREDAEELTQESFVKAYISIKGLRENDAFKGWLMQIAVNTVRDKIKLSRGIIKVGNEAKGNPEEDEREHQIPDFSSNGEKEILDKELTQLTRNAVFSLPDIHKEVILLHHFEALRIEEIAKILKVREGTIKSRLARAREALVKKLKPYIKTA</sequence>
<dbReference type="Pfam" id="PF08281">
    <property type="entry name" value="Sigma70_r4_2"/>
    <property type="match status" value="1"/>
</dbReference>
<dbReference type="InterPro" id="IPR013325">
    <property type="entry name" value="RNA_pol_sigma_r2"/>
</dbReference>
<comment type="caution">
    <text evidence="7">The sequence shown here is derived from an EMBL/GenBank/DDBJ whole genome shotgun (WGS) entry which is preliminary data.</text>
</comment>
<dbReference type="SUPFAM" id="SSF88659">
    <property type="entry name" value="Sigma3 and sigma4 domains of RNA polymerase sigma factors"/>
    <property type="match status" value="1"/>
</dbReference>
<dbReference type="InterPro" id="IPR013324">
    <property type="entry name" value="RNA_pol_sigma_r3/r4-like"/>
</dbReference>
<dbReference type="InterPro" id="IPR014284">
    <property type="entry name" value="RNA_pol_sigma-70_dom"/>
</dbReference>
<keyword evidence="4" id="KW-0804">Transcription</keyword>
<accession>A0A1F7RR91</accession>
<gene>
    <name evidence="7" type="ORF">A2149_08830</name>
</gene>
<dbReference type="PANTHER" id="PTHR43133">
    <property type="entry name" value="RNA POLYMERASE ECF-TYPE SIGMA FACTO"/>
    <property type="match status" value="1"/>
</dbReference>
<name>A0A1F7RR91_9BACT</name>
<dbReference type="Gene3D" id="1.10.10.10">
    <property type="entry name" value="Winged helix-like DNA-binding domain superfamily/Winged helix DNA-binding domain"/>
    <property type="match status" value="1"/>
</dbReference>
<dbReference type="GO" id="GO:0006352">
    <property type="term" value="P:DNA-templated transcription initiation"/>
    <property type="evidence" value="ECO:0007669"/>
    <property type="project" value="InterPro"/>
</dbReference>
<dbReference type="CDD" id="cd06171">
    <property type="entry name" value="Sigma70_r4"/>
    <property type="match status" value="1"/>
</dbReference>
<comment type="similarity">
    <text evidence="1">Belongs to the sigma-70 factor family. ECF subfamily.</text>
</comment>
<keyword evidence="3" id="KW-0731">Sigma factor</keyword>
<feature type="domain" description="RNA polymerase sigma factor 70 region 4 type 2" evidence="6">
    <location>
        <begin position="137"/>
        <end position="181"/>
    </location>
</feature>
<dbReference type="NCBIfam" id="TIGR02937">
    <property type="entry name" value="sigma70-ECF"/>
    <property type="match status" value="1"/>
</dbReference>
<feature type="domain" description="RNA polymerase sigma-70 region 2" evidence="5">
    <location>
        <begin position="23"/>
        <end position="86"/>
    </location>
</feature>
<evidence type="ECO:0000313" key="7">
    <source>
        <dbReference type="EMBL" id="OGL43554.1"/>
    </source>
</evidence>
<dbReference type="GO" id="GO:0016987">
    <property type="term" value="F:sigma factor activity"/>
    <property type="evidence" value="ECO:0007669"/>
    <property type="project" value="UniProtKB-KW"/>
</dbReference>
<dbReference type="PANTHER" id="PTHR43133:SF51">
    <property type="entry name" value="RNA POLYMERASE SIGMA FACTOR"/>
    <property type="match status" value="1"/>
</dbReference>
<evidence type="ECO:0000256" key="2">
    <source>
        <dbReference type="ARBA" id="ARBA00023015"/>
    </source>
</evidence>
<protein>
    <recommendedName>
        <fullName evidence="9">RNA polymerase subunit sigma-24</fullName>
    </recommendedName>
</protein>
<dbReference type="InterPro" id="IPR036388">
    <property type="entry name" value="WH-like_DNA-bd_sf"/>
</dbReference>
<dbReference type="Pfam" id="PF04542">
    <property type="entry name" value="Sigma70_r2"/>
    <property type="match status" value="1"/>
</dbReference>
<evidence type="ECO:0000259" key="6">
    <source>
        <dbReference type="Pfam" id="PF08281"/>
    </source>
</evidence>
<dbReference type="EMBL" id="MGDF01000184">
    <property type="protein sequence ID" value="OGL43554.1"/>
    <property type="molecule type" value="Genomic_DNA"/>
</dbReference>
<evidence type="ECO:0000256" key="4">
    <source>
        <dbReference type="ARBA" id="ARBA00023163"/>
    </source>
</evidence>
<evidence type="ECO:0008006" key="9">
    <source>
        <dbReference type="Google" id="ProtNLM"/>
    </source>
</evidence>
<evidence type="ECO:0000313" key="8">
    <source>
        <dbReference type="Proteomes" id="UP000178435"/>
    </source>
</evidence>